<dbReference type="GO" id="GO:0003700">
    <property type="term" value="F:DNA-binding transcription factor activity"/>
    <property type="evidence" value="ECO:0007669"/>
    <property type="project" value="TreeGrafter"/>
</dbReference>
<dbReference type="AlphaFoldDB" id="A0A644VZB9"/>
<sequence length="222" mass="25266">MKHSDFQSCPVCGNLNILDEEAFLDDLKCTIRAYPKNQLIIRQGEVCDALYILTVGSVKTEIITENGNLVSIETIEAPRPLVSEFLFSDNNQSPVNVTALEEVEIIKIPKSEIVRLMMSNPHFMQNYLTHNANRTQFLTNRLQLLSIKTIKGKLAHYLLEQAQGSLKPFVINKSQGELAEFFAVARPSFARSLSEMIHDGIIRVTRREYQILDFDKLKELLV</sequence>
<keyword evidence="2" id="KW-0238">DNA-binding</keyword>
<comment type="caution">
    <text evidence="6">The sequence shown here is derived from an EMBL/GenBank/DDBJ whole genome shotgun (WGS) entry which is preliminary data.</text>
</comment>
<dbReference type="InterPro" id="IPR050397">
    <property type="entry name" value="Env_Response_Regulators"/>
</dbReference>
<dbReference type="InterPro" id="IPR036390">
    <property type="entry name" value="WH_DNA-bd_sf"/>
</dbReference>
<dbReference type="PROSITE" id="PS00888">
    <property type="entry name" value="CNMP_BINDING_1"/>
    <property type="match status" value="1"/>
</dbReference>
<feature type="domain" description="Cyclic nucleotide-binding" evidence="4">
    <location>
        <begin position="34"/>
        <end position="134"/>
    </location>
</feature>
<dbReference type="InterPro" id="IPR018488">
    <property type="entry name" value="cNMP-bd_CS"/>
</dbReference>
<dbReference type="PANTHER" id="PTHR24567:SF58">
    <property type="entry name" value="CYCLIC AMP-BINDING REGULATORY PROTEIN"/>
    <property type="match status" value="1"/>
</dbReference>
<evidence type="ECO:0000256" key="3">
    <source>
        <dbReference type="ARBA" id="ARBA00023163"/>
    </source>
</evidence>
<protein>
    <recommendedName>
        <fullName evidence="7">Crp/Fnr family transcriptional regulator</fullName>
    </recommendedName>
</protein>
<dbReference type="Pfam" id="PF00027">
    <property type="entry name" value="cNMP_binding"/>
    <property type="match status" value="1"/>
</dbReference>
<dbReference type="CDD" id="cd00038">
    <property type="entry name" value="CAP_ED"/>
    <property type="match status" value="1"/>
</dbReference>
<dbReference type="SMART" id="SM00100">
    <property type="entry name" value="cNMP"/>
    <property type="match status" value="1"/>
</dbReference>
<dbReference type="PROSITE" id="PS50042">
    <property type="entry name" value="CNMP_BINDING_3"/>
    <property type="match status" value="1"/>
</dbReference>
<dbReference type="InterPro" id="IPR000595">
    <property type="entry name" value="cNMP-bd_dom"/>
</dbReference>
<dbReference type="InterPro" id="IPR012318">
    <property type="entry name" value="HTH_CRP"/>
</dbReference>
<evidence type="ECO:0000259" key="4">
    <source>
        <dbReference type="PROSITE" id="PS50042"/>
    </source>
</evidence>
<dbReference type="SUPFAM" id="SSF46785">
    <property type="entry name" value="Winged helix' DNA-binding domain"/>
    <property type="match status" value="1"/>
</dbReference>
<dbReference type="Pfam" id="PF13545">
    <property type="entry name" value="HTH_Crp_2"/>
    <property type="match status" value="1"/>
</dbReference>
<dbReference type="Gene3D" id="2.60.120.10">
    <property type="entry name" value="Jelly Rolls"/>
    <property type="match status" value="1"/>
</dbReference>
<dbReference type="SUPFAM" id="SSF51206">
    <property type="entry name" value="cAMP-binding domain-like"/>
    <property type="match status" value="1"/>
</dbReference>
<gene>
    <name evidence="6" type="ORF">SDC9_42830</name>
</gene>
<organism evidence="6">
    <name type="scientific">bioreactor metagenome</name>
    <dbReference type="NCBI Taxonomy" id="1076179"/>
    <lineage>
        <taxon>unclassified sequences</taxon>
        <taxon>metagenomes</taxon>
        <taxon>ecological metagenomes</taxon>
    </lineage>
</organism>
<evidence type="ECO:0000313" key="6">
    <source>
        <dbReference type="EMBL" id="MPL96648.1"/>
    </source>
</evidence>
<name>A0A644VZB9_9ZZZZ</name>
<evidence type="ECO:0000256" key="1">
    <source>
        <dbReference type="ARBA" id="ARBA00023015"/>
    </source>
</evidence>
<dbReference type="PROSITE" id="PS51063">
    <property type="entry name" value="HTH_CRP_2"/>
    <property type="match status" value="1"/>
</dbReference>
<feature type="domain" description="HTH crp-type" evidence="5">
    <location>
        <begin position="148"/>
        <end position="215"/>
    </location>
</feature>
<dbReference type="SMART" id="SM00419">
    <property type="entry name" value="HTH_CRP"/>
    <property type="match status" value="1"/>
</dbReference>
<dbReference type="GO" id="GO:0005829">
    <property type="term" value="C:cytosol"/>
    <property type="evidence" value="ECO:0007669"/>
    <property type="project" value="TreeGrafter"/>
</dbReference>
<keyword evidence="3" id="KW-0804">Transcription</keyword>
<accession>A0A644VZB9</accession>
<proteinExistence type="predicted"/>
<evidence type="ECO:0000259" key="5">
    <source>
        <dbReference type="PROSITE" id="PS51063"/>
    </source>
</evidence>
<dbReference type="GO" id="GO:0003677">
    <property type="term" value="F:DNA binding"/>
    <property type="evidence" value="ECO:0007669"/>
    <property type="project" value="UniProtKB-KW"/>
</dbReference>
<dbReference type="InterPro" id="IPR018490">
    <property type="entry name" value="cNMP-bd_dom_sf"/>
</dbReference>
<keyword evidence="1" id="KW-0805">Transcription regulation</keyword>
<reference evidence="6" key="1">
    <citation type="submission" date="2019-08" db="EMBL/GenBank/DDBJ databases">
        <authorList>
            <person name="Kucharzyk K."/>
            <person name="Murdoch R.W."/>
            <person name="Higgins S."/>
            <person name="Loffler F."/>
        </authorList>
    </citation>
    <scope>NUCLEOTIDE SEQUENCE</scope>
</reference>
<evidence type="ECO:0000256" key="2">
    <source>
        <dbReference type="ARBA" id="ARBA00023125"/>
    </source>
</evidence>
<dbReference type="InterPro" id="IPR014710">
    <property type="entry name" value="RmlC-like_jellyroll"/>
</dbReference>
<dbReference type="EMBL" id="VSSQ01000519">
    <property type="protein sequence ID" value="MPL96648.1"/>
    <property type="molecule type" value="Genomic_DNA"/>
</dbReference>
<evidence type="ECO:0008006" key="7">
    <source>
        <dbReference type="Google" id="ProtNLM"/>
    </source>
</evidence>
<dbReference type="PANTHER" id="PTHR24567">
    <property type="entry name" value="CRP FAMILY TRANSCRIPTIONAL REGULATORY PROTEIN"/>
    <property type="match status" value="1"/>
</dbReference>